<dbReference type="InterPro" id="IPR011701">
    <property type="entry name" value="MFS"/>
</dbReference>
<dbReference type="PROSITE" id="PS50850">
    <property type="entry name" value="MFS"/>
    <property type="match status" value="1"/>
</dbReference>
<dbReference type="PANTHER" id="PTHR23502:SF60">
    <property type="entry name" value="MAJOR FACILITATOR SUPERFAMILY (MFS) PROFILE DOMAIN-CONTAINING PROTEIN-RELATED"/>
    <property type="match status" value="1"/>
</dbReference>
<feature type="transmembrane region" description="Helical" evidence="5">
    <location>
        <begin position="59"/>
        <end position="76"/>
    </location>
</feature>
<keyword evidence="2 5" id="KW-0812">Transmembrane</keyword>
<dbReference type="PANTHER" id="PTHR23502">
    <property type="entry name" value="MAJOR FACILITATOR SUPERFAMILY"/>
    <property type="match status" value="1"/>
</dbReference>
<evidence type="ECO:0000313" key="8">
    <source>
        <dbReference type="Proteomes" id="UP001628179"/>
    </source>
</evidence>
<proteinExistence type="predicted"/>
<feature type="transmembrane region" description="Helical" evidence="5">
    <location>
        <begin position="116"/>
        <end position="137"/>
    </location>
</feature>
<dbReference type="Gene3D" id="1.20.1720.10">
    <property type="entry name" value="Multidrug resistance protein D"/>
    <property type="match status" value="1"/>
</dbReference>
<dbReference type="InterPro" id="IPR036259">
    <property type="entry name" value="MFS_trans_sf"/>
</dbReference>
<dbReference type="InterPro" id="IPR020846">
    <property type="entry name" value="MFS_dom"/>
</dbReference>
<evidence type="ECO:0000256" key="1">
    <source>
        <dbReference type="ARBA" id="ARBA00004141"/>
    </source>
</evidence>
<comment type="caution">
    <text evidence="7">The sequence shown here is derived from an EMBL/GenBank/DDBJ whole genome shotgun (WGS) entry which is preliminary data.</text>
</comment>
<comment type="subcellular location">
    <subcellularLocation>
        <location evidence="1">Membrane</location>
        <topology evidence="1">Multi-pass membrane protein</topology>
    </subcellularLocation>
</comment>
<evidence type="ECO:0000256" key="3">
    <source>
        <dbReference type="ARBA" id="ARBA00022989"/>
    </source>
</evidence>
<dbReference type="EMBL" id="BAAFSV010000005">
    <property type="protein sequence ID" value="GAB1319251.1"/>
    <property type="molecule type" value="Genomic_DNA"/>
</dbReference>
<dbReference type="Proteomes" id="UP001628179">
    <property type="component" value="Unassembled WGS sequence"/>
</dbReference>
<gene>
    <name evidence="7" type="ORF">MFIFM68171_09461</name>
</gene>
<feature type="transmembrane region" description="Helical" evidence="5">
    <location>
        <begin position="28"/>
        <end position="47"/>
    </location>
</feature>
<feature type="domain" description="Major facilitator superfamily (MFS) profile" evidence="6">
    <location>
        <begin position="1"/>
        <end position="142"/>
    </location>
</feature>
<organism evidence="7 8">
    <name type="scientific">Madurella fahalii</name>
    <dbReference type="NCBI Taxonomy" id="1157608"/>
    <lineage>
        <taxon>Eukaryota</taxon>
        <taxon>Fungi</taxon>
        <taxon>Dikarya</taxon>
        <taxon>Ascomycota</taxon>
        <taxon>Pezizomycotina</taxon>
        <taxon>Sordariomycetes</taxon>
        <taxon>Sordariomycetidae</taxon>
        <taxon>Sordariales</taxon>
        <taxon>Sordariales incertae sedis</taxon>
        <taxon>Madurella</taxon>
    </lineage>
</organism>
<reference evidence="7 8" key="1">
    <citation type="submission" date="2024-09" db="EMBL/GenBank/DDBJ databases">
        <title>Itraconazole resistance in Madurella fahalii resulting from another homologue of gene encoding cytochrome P450 14-alpha sterol demethylase (CYP51).</title>
        <authorList>
            <person name="Yoshioka I."/>
            <person name="Fahal A.H."/>
            <person name="Kaneko S."/>
            <person name="Yaguchi T."/>
        </authorList>
    </citation>
    <scope>NUCLEOTIDE SEQUENCE [LARGE SCALE GENOMIC DNA]</scope>
    <source>
        <strain evidence="7 8">IFM 68171</strain>
    </source>
</reference>
<accession>A0ABQ0GNE7</accession>
<keyword evidence="8" id="KW-1185">Reference proteome</keyword>
<keyword evidence="3 5" id="KW-1133">Transmembrane helix</keyword>
<protein>
    <recommendedName>
        <fullName evidence="6">Major facilitator superfamily (MFS) profile domain-containing protein</fullName>
    </recommendedName>
</protein>
<evidence type="ECO:0000256" key="5">
    <source>
        <dbReference type="SAM" id="Phobius"/>
    </source>
</evidence>
<evidence type="ECO:0000256" key="2">
    <source>
        <dbReference type="ARBA" id="ARBA00022692"/>
    </source>
</evidence>
<sequence length="142" mass="15405">MALMSASVIAAALSNIWKHLQIDASTAQIVFSIYFLSRAFGPFLVTAWAETSGRKPVRIFANAWYVLWNAFCLLANSKGFMILGRIMMGMGASTGITLTGPVMADMYREESRGKSLAIASFPPYLCPALGPILGVLVTQHVE</sequence>
<evidence type="ECO:0000313" key="7">
    <source>
        <dbReference type="EMBL" id="GAB1319251.1"/>
    </source>
</evidence>
<dbReference type="RefSeq" id="XP_070920981.1">
    <property type="nucleotide sequence ID" value="XM_071064880.1"/>
</dbReference>
<evidence type="ECO:0000256" key="4">
    <source>
        <dbReference type="ARBA" id="ARBA00023136"/>
    </source>
</evidence>
<evidence type="ECO:0000259" key="6">
    <source>
        <dbReference type="PROSITE" id="PS50850"/>
    </source>
</evidence>
<name>A0ABQ0GNE7_9PEZI</name>
<dbReference type="Pfam" id="PF07690">
    <property type="entry name" value="MFS_1"/>
    <property type="match status" value="1"/>
</dbReference>
<keyword evidence="4 5" id="KW-0472">Membrane</keyword>
<dbReference type="SUPFAM" id="SSF103473">
    <property type="entry name" value="MFS general substrate transporter"/>
    <property type="match status" value="1"/>
</dbReference>
<dbReference type="GeneID" id="98180203"/>